<dbReference type="Proteomes" id="UP000492821">
    <property type="component" value="Unassembled WGS sequence"/>
</dbReference>
<protein>
    <submittedName>
        <fullName evidence="3">Holotricin-3-like</fullName>
    </submittedName>
</protein>
<sequence length="163" mass="16719">MSKATIAAVSFALFAAVIAHPYGDVYGHHGDEWHAPAHYATHGSHGSGYGAGHDAADDWANKHGSKWGHDNAHVGGDAAGFAKGQKSDWANYQYGGEGNRAEGDAWAKSYGNAFGDGHDAGAAAGGRLGHGDAHGQGWAGHNAWGHGDLHHGHGHGGVYGGHF</sequence>
<keyword evidence="1" id="KW-0732">Signal</keyword>
<feature type="chain" id="PRO_5028850137" evidence="1">
    <location>
        <begin position="20"/>
        <end position="163"/>
    </location>
</feature>
<evidence type="ECO:0000313" key="2">
    <source>
        <dbReference type="Proteomes" id="UP000492821"/>
    </source>
</evidence>
<organism evidence="2 3">
    <name type="scientific">Panagrellus redivivus</name>
    <name type="common">Microworm</name>
    <dbReference type="NCBI Taxonomy" id="6233"/>
    <lineage>
        <taxon>Eukaryota</taxon>
        <taxon>Metazoa</taxon>
        <taxon>Ecdysozoa</taxon>
        <taxon>Nematoda</taxon>
        <taxon>Chromadorea</taxon>
        <taxon>Rhabditida</taxon>
        <taxon>Tylenchina</taxon>
        <taxon>Panagrolaimomorpha</taxon>
        <taxon>Panagrolaimoidea</taxon>
        <taxon>Panagrolaimidae</taxon>
        <taxon>Panagrellus</taxon>
    </lineage>
</organism>
<dbReference type="WBParaSite" id="Pan_g9293.t1">
    <property type="protein sequence ID" value="Pan_g9293.t1"/>
    <property type="gene ID" value="Pan_g9293"/>
</dbReference>
<reference evidence="2" key="1">
    <citation type="journal article" date="2013" name="Genetics">
        <title>The draft genome and transcriptome of Panagrellus redivivus are shaped by the harsh demands of a free-living lifestyle.</title>
        <authorList>
            <person name="Srinivasan J."/>
            <person name="Dillman A.R."/>
            <person name="Macchietto M.G."/>
            <person name="Heikkinen L."/>
            <person name="Lakso M."/>
            <person name="Fracchia K.M."/>
            <person name="Antoshechkin I."/>
            <person name="Mortazavi A."/>
            <person name="Wong G."/>
            <person name="Sternberg P.W."/>
        </authorList>
    </citation>
    <scope>NUCLEOTIDE SEQUENCE [LARGE SCALE GENOMIC DNA]</scope>
    <source>
        <strain evidence="2">MT8872</strain>
    </source>
</reference>
<feature type="signal peptide" evidence="1">
    <location>
        <begin position="1"/>
        <end position="19"/>
    </location>
</feature>
<accession>A0A7E4WBP6</accession>
<evidence type="ECO:0000313" key="3">
    <source>
        <dbReference type="WBParaSite" id="Pan_g9293.t1"/>
    </source>
</evidence>
<keyword evidence="2" id="KW-1185">Reference proteome</keyword>
<reference evidence="3" key="2">
    <citation type="submission" date="2020-10" db="UniProtKB">
        <authorList>
            <consortium name="WormBaseParasite"/>
        </authorList>
    </citation>
    <scope>IDENTIFICATION</scope>
</reference>
<name>A0A7E4WBP6_PANRE</name>
<evidence type="ECO:0000256" key="1">
    <source>
        <dbReference type="SAM" id="SignalP"/>
    </source>
</evidence>
<proteinExistence type="predicted"/>
<dbReference type="AlphaFoldDB" id="A0A7E4WBP6"/>